<dbReference type="PANTHER" id="PTHR36503">
    <property type="entry name" value="BLR2520 PROTEIN"/>
    <property type="match status" value="1"/>
</dbReference>
<accession>A0ABW2I3M6</accession>
<dbReference type="Proteomes" id="UP001596548">
    <property type="component" value="Unassembled WGS sequence"/>
</dbReference>
<sequence length="132" mass="14133">MAPTLNGIGLAVADMATSLTFYRRLGLEFPAGAENEPHAEAELPGGIRLMLDTHASLASFDPTHTPGGPVKDGASLAFLCADAPEVDSQHADLVAAGHHSVKEPWDAPWGQRYAILRDPDGYQVELFAWLKN</sequence>
<organism evidence="2 3">
    <name type="scientific">Paractinoplanes rhizophilus</name>
    <dbReference type="NCBI Taxonomy" id="1416877"/>
    <lineage>
        <taxon>Bacteria</taxon>
        <taxon>Bacillati</taxon>
        <taxon>Actinomycetota</taxon>
        <taxon>Actinomycetes</taxon>
        <taxon>Micromonosporales</taxon>
        <taxon>Micromonosporaceae</taxon>
        <taxon>Paractinoplanes</taxon>
    </lineage>
</organism>
<evidence type="ECO:0000313" key="2">
    <source>
        <dbReference type="EMBL" id="MFC7279427.1"/>
    </source>
</evidence>
<dbReference type="InterPro" id="IPR037523">
    <property type="entry name" value="VOC_core"/>
</dbReference>
<dbReference type="RefSeq" id="WP_378976747.1">
    <property type="nucleotide sequence ID" value="NZ_JBHTBJ010000050.1"/>
</dbReference>
<name>A0ABW2I3M6_9ACTN</name>
<feature type="domain" description="VOC" evidence="1">
    <location>
        <begin position="4"/>
        <end position="129"/>
    </location>
</feature>
<keyword evidence="3" id="KW-1185">Reference proteome</keyword>
<dbReference type="InterPro" id="IPR029068">
    <property type="entry name" value="Glyas_Bleomycin-R_OHBP_Dase"/>
</dbReference>
<comment type="caution">
    <text evidence="2">The sequence shown here is derived from an EMBL/GenBank/DDBJ whole genome shotgun (WGS) entry which is preliminary data.</text>
</comment>
<dbReference type="Pfam" id="PF00903">
    <property type="entry name" value="Glyoxalase"/>
    <property type="match status" value="1"/>
</dbReference>
<dbReference type="Gene3D" id="3.10.180.10">
    <property type="entry name" value="2,3-Dihydroxybiphenyl 1,2-Dioxygenase, domain 1"/>
    <property type="match status" value="1"/>
</dbReference>
<dbReference type="SUPFAM" id="SSF54593">
    <property type="entry name" value="Glyoxalase/Bleomycin resistance protein/Dihydroxybiphenyl dioxygenase"/>
    <property type="match status" value="1"/>
</dbReference>
<evidence type="ECO:0000259" key="1">
    <source>
        <dbReference type="PROSITE" id="PS51819"/>
    </source>
</evidence>
<dbReference type="EMBL" id="JBHTBJ010000050">
    <property type="protein sequence ID" value="MFC7279427.1"/>
    <property type="molecule type" value="Genomic_DNA"/>
</dbReference>
<dbReference type="PANTHER" id="PTHR36503:SF3">
    <property type="entry name" value="BLR0126 PROTEIN"/>
    <property type="match status" value="1"/>
</dbReference>
<evidence type="ECO:0000313" key="3">
    <source>
        <dbReference type="Proteomes" id="UP001596548"/>
    </source>
</evidence>
<reference evidence="3" key="1">
    <citation type="journal article" date="2019" name="Int. J. Syst. Evol. Microbiol.">
        <title>The Global Catalogue of Microorganisms (GCM) 10K type strain sequencing project: providing services to taxonomists for standard genome sequencing and annotation.</title>
        <authorList>
            <consortium name="The Broad Institute Genomics Platform"/>
            <consortium name="The Broad Institute Genome Sequencing Center for Infectious Disease"/>
            <person name="Wu L."/>
            <person name="Ma J."/>
        </authorList>
    </citation>
    <scope>NUCLEOTIDE SEQUENCE [LARGE SCALE GENOMIC DNA]</scope>
    <source>
        <strain evidence="3">XZYJT-10</strain>
    </source>
</reference>
<gene>
    <name evidence="2" type="ORF">ACFQS1_36145</name>
</gene>
<proteinExistence type="predicted"/>
<dbReference type="InterPro" id="IPR004360">
    <property type="entry name" value="Glyas_Fos-R_dOase_dom"/>
</dbReference>
<protein>
    <submittedName>
        <fullName evidence="2">VOC family protein</fullName>
    </submittedName>
</protein>
<dbReference type="PROSITE" id="PS51819">
    <property type="entry name" value="VOC"/>
    <property type="match status" value="1"/>
</dbReference>